<feature type="binding site" evidence="7">
    <location>
        <position position="53"/>
    </location>
    <ligand>
        <name>Ca(2+)</name>
        <dbReference type="ChEBI" id="CHEBI:29108"/>
        <label>1</label>
        <note>catalytic</note>
    </ligand>
</feature>
<feature type="disulfide bond" description="In form B" evidence="8">
    <location>
        <begin position="42"/>
        <end position="360"/>
    </location>
</feature>
<comment type="similarity">
    <text evidence="2 9">Belongs to the paraoxonase family.</text>
</comment>
<dbReference type="EC" id="3.1.1.2" evidence="9"/>
<reference evidence="10" key="1">
    <citation type="journal article" date="2020" name="Nat. Ecol. Evol.">
        <title>Deeply conserved synteny resolves early events in vertebrate evolution.</title>
        <authorList>
            <person name="Simakov O."/>
            <person name="Marletaz F."/>
            <person name="Yue J.X."/>
            <person name="O'Connell B."/>
            <person name="Jenkins J."/>
            <person name="Brandt A."/>
            <person name="Calef R."/>
            <person name="Tung C.H."/>
            <person name="Huang T.K."/>
            <person name="Schmutz J."/>
            <person name="Satoh N."/>
            <person name="Yu J.K."/>
            <person name="Putnam N.H."/>
            <person name="Green R.E."/>
            <person name="Rokhsar D.S."/>
        </authorList>
    </citation>
    <scope>NUCLEOTIDE SEQUENCE [LARGE SCALE GENOMIC DNA]</scope>
    <source>
        <strain evidence="10">S238N-H82</strain>
    </source>
</reference>
<dbReference type="AlphaFoldDB" id="A0A9J7N702"/>
<dbReference type="PANTHER" id="PTHR11799">
    <property type="entry name" value="PARAOXONASE"/>
    <property type="match status" value="1"/>
</dbReference>
<evidence type="ECO:0000313" key="11">
    <source>
        <dbReference type="RefSeq" id="XP_035695582.1"/>
    </source>
</evidence>
<feature type="binding site" evidence="7">
    <location>
        <position position="173"/>
    </location>
    <ligand>
        <name>Ca(2+)</name>
        <dbReference type="ChEBI" id="CHEBI:29108"/>
        <label>1</label>
        <note>catalytic</note>
    </ligand>
</feature>
<feature type="binding site" evidence="7">
    <location>
        <position position="54"/>
    </location>
    <ligand>
        <name>Ca(2+)</name>
        <dbReference type="ChEBI" id="CHEBI:29108"/>
        <label>2</label>
    </ligand>
</feature>
<keyword evidence="3 9" id="KW-0378">Hydrolase</keyword>
<feature type="active site" description="Proton acceptor" evidence="6">
    <location>
        <position position="118"/>
    </location>
</feature>
<keyword evidence="10" id="KW-1185">Reference proteome</keyword>
<dbReference type="Gene3D" id="2.120.10.30">
    <property type="entry name" value="TolB, C-terminal domain"/>
    <property type="match status" value="1"/>
</dbReference>
<keyword evidence="4 8" id="KW-1015">Disulfide bond</keyword>
<evidence type="ECO:0000256" key="4">
    <source>
        <dbReference type="ARBA" id="ARBA00023157"/>
    </source>
</evidence>
<dbReference type="InterPro" id="IPR011042">
    <property type="entry name" value="6-blade_b-propeller_TolB-like"/>
</dbReference>
<dbReference type="Proteomes" id="UP000001554">
    <property type="component" value="Chromosome 1"/>
</dbReference>
<dbReference type="GO" id="GO:0004064">
    <property type="term" value="F:arylesterase activity"/>
    <property type="evidence" value="ECO:0007669"/>
    <property type="project" value="UniProtKB-UniRule"/>
</dbReference>
<dbReference type="SUPFAM" id="SSF63829">
    <property type="entry name" value="Calcium-dependent phosphotriesterase"/>
    <property type="match status" value="1"/>
</dbReference>
<dbReference type="PRINTS" id="PR01785">
    <property type="entry name" value="PARAOXONASE"/>
</dbReference>
<dbReference type="PANTHER" id="PTHR11799:SF12">
    <property type="entry name" value="PARAOXONASE-RELATED"/>
    <property type="match status" value="1"/>
</dbReference>
<protein>
    <recommendedName>
        <fullName evidence="9">Paraoxonase</fullName>
        <ecNumber evidence="9">3.1.1.2</ecNumber>
    </recommendedName>
</protein>
<reference evidence="11" key="2">
    <citation type="submission" date="2025-08" db="UniProtKB">
        <authorList>
            <consortium name="RefSeq"/>
        </authorList>
    </citation>
    <scope>IDENTIFICATION</scope>
    <source>
        <strain evidence="11">S238N-H82</strain>
        <tissue evidence="11">Testes</tissue>
    </source>
</reference>
<feature type="binding site" evidence="7">
    <location>
        <position position="229"/>
    </location>
    <ligand>
        <name>Ca(2+)</name>
        <dbReference type="ChEBI" id="CHEBI:29108"/>
        <label>1</label>
        <note>catalytic</note>
    </ligand>
</feature>
<keyword evidence="7 9" id="KW-0106">Calcium</keyword>
<evidence type="ECO:0000256" key="3">
    <source>
        <dbReference type="ARBA" id="ARBA00022801"/>
    </source>
</evidence>
<feature type="binding site" evidence="7">
    <location>
        <position position="120"/>
    </location>
    <ligand>
        <name>Ca(2+)</name>
        <dbReference type="ChEBI" id="CHEBI:29108"/>
        <label>1</label>
        <note>catalytic</note>
    </ligand>
</feature>
<evidence type="ECO:0000313" key="10">
    <source>
        <dbReference type="Proteomes" id="UP000001554"/>
    </source>
</evidence>
<dbReference type="GeneID" id="118429226"/>
<evidence type="ECO:0000256" key="2">
    <source>
        <dbReference type="ARBA" id="ARBA00008595"/>
    </source>
</evidence>
<dbReference type="GO" id="GO:0046872">
    <property type="term" value="F:metal ion binding"/>
    <property type="evidence" value="ECO:0007669"/>
    <property type="project" value="UniProtKB-KW"/>
</dbReference>
<keyword evidence="5 9" id="KW-0325">Glycoprotein</keyword>
<feature type="binding site" evidence="7">
    <location>
        <position position="174"/>
    </location>
    <ligand>
        <name>Ca(2+)</name>
        <dbReference type="ChEBI" id="CHEBI:29108"/>
        <label>1</label>
        <note>catalytic</note>
    </ligand>
</feature>
<comment type="catalytic activity">
    <reaction evidence="1 9">
        <text>a phenyl acetate + H2O = a phenol + acetate + H(+)</text>
        <dbReference type="Rhea" id="RHEA:17309"/>
        <dbReference type="ChEBI" id="CHEBI:15377"/>
        <dbReference type="ChEBI" id="CHEBI:15378"/>
        <dbReference type="ChEBI" id="CHEBI:30089"/>
        <dbReference type="ChEBI" id="CHEBI:33853"/>
        <dbReference type="ChEBI" id="CHEBI:140310"/>
        <dbReference type="EC" id="3.1.1.2"/>
    </reaction>
</comment>
<dbReference type="OMA" id="PDMNLTQ"/>
<comment type="cofactor">
    <cofactor evidence="7 9">
        <name>Ca(2+)</name>
        <dbReference type="ChEBI" id="CHEBI:29108"/>
    </cofactor>
    <text evidence="7 9">Binds 2 calcium ions per subunit.</text>
</comment>
<gene>
    <name evidence="11" type="primary">LOC118429226</name>
</gene>
<dbReference type="KEGG" id="bfo:118429226"/>
<evidence type="ECO:0000256" key="9">
    <source>
        <dbReference type="RuleBase" id="RU368025"/>
    </source>
</evidence>
<dbReference type="OrthoDB" id="423498at2759"/>
<evidence type="ECO:0000256" key="6">
    <source>
        <dbReference type="PIRSR" id="PIRSR602640-1"/>
    </source>
</evidence>
<name>A0A9J7N702_BRAFL</name>
<sequence>MSRAVVLVFAVASSGIVLNHVAKLLMATGMLKHVYNHAPGTCRFVPGAEQGSEDIELTSSGLAFISSGLVPQGFILDPLYLSYEQGILMYDFQNPTAGAKKLNIFPKSAEVEEDFMPHGISVYEDDHSGEVRLFVVNHAKGHQERVEIFRFDSDSNSLYHIKSIEHPLLYSLNDILAIGPESFYASNDKYTTGLYTRMAETWFLLPWSNVVYYSGGEATIVADGLVYANGISLSPGGKLVYVADFTSGVVKIYHRRDDNTLLFSRDISIHSSVHKICVDPASGDLWVGAHPSAFHLAEHLKDASRPCGSQVLRIENPAGENVTVTEMYSDDGRWLWGSSIGCYHEKQLLIGTINHKLMHCTVDLPL</sequence>
<proteinExistence type="inferred from homology"/>
<dbReference type="InterPro" id="IPR051288">
    <property type="entry name" value="Serum_paraoxonase/arylesterase"/>
</dbReference>
<evidence type="ECO:0000256" key="1">
    <source>
        <dbReference type="ARBA" id="ARBA00000368"/>
    </source>
</evidence>
<dbReference type="Pfam" id="PF01731">
    <property type="entry name" value="Arylesterase"/>
    <property type="match status" value="1"/>
</dbReference>
<evidence type="ECO:0000256" key="8">
    <source>
        <dbReference type="PIRSR" id="PIRSR602640-3"/>
    </source>
</evidence>
<dbReference type="InterPro" id="IPR002640">
    <property type="entry name" value="Arylesterase"/>
</dbReference>
<dbReference type="RefSeq" id="XP_035695582.1">
    <property type="nucleotide sequence ID" value="XM_035839689.1"/>
</dbReference>
<evidence type="ECO:0000256" key="7">
    <source>
        <dbReference type="PIRSR" id="PIRSR602640-2"/>
    </source>
</evidence>
<accession>A0A9J7N702</accession>
<evidence type="ECO:0000256" key="5">
    <source>
        <dbReference type="ARBA" id="ARBA00023180"/>
    </source>
</evidence>
<keyword evidence="7 9" id="KW-0479">Metal-binding</keyword>
<organism evidence="10 11">
    <name type="scientific">Branchiostoma floridae</name>
    <name type="common">Florida lancelet</name>
    <name type="synonym">Amphioxus</name>
    <dbReference type="NCBI Taxonomy" id="7739"/>
    <lineage>
        <taxon>Eukaryota</taxon>
        <taxon>Metazoa</taxon>
        <taxon>Chordata</taxon>
        <taxon>Cephalochordata</taxon>
        <taxon>Leptocardii</taxon>
        <taxon>Amphioxiformes</taxon>
        <taxon>Branchiostomatidae</taxon>
        <taxon>Branchiostoma</taxon>
    </lineage>
</organism>